<organism evidence="1">
    <name type="scientific">bioreactor metagenome</name>
    <dbReference type="NCBI Taxonomy" id="1076179"/>
    <lineage>
        <taxon>unclassified sequences</taxon>
        <taxon>metagenomes</taxon>
        <taxon>ecological metagenomes</taxon>
    </lineage>
</organism>
<protein>
    <submittedName>
        <fullName evidence="1">Uncharacterized protein</fullName>
    </submittedName>
</protein>
<reference evidence="1" key="1">
    <citation type="submission" date="2019-08" db="EMBL/GenBank/DDBJ databases">
        <authorList>
            <person name="Kucharzyk K."/>
            <person name="Murdoch R.W."/>
            <person name="Higgins S."/>
            <person name="Loffler F."/>
        </authorList>
    </citation>
    <scope>NUCLEOTIDE SEQUENCE</scope>
</reference>
<dbReference type="AlphaFoldDB" id="A0A644WU80"/>
<accession>A0A644WU80</accession>
<gene>
    <name evidence="1" type="ORF">SDC9_53746</name>
</gene>
<name>A0A644WU80_9ZZZZ</name>
<comment type="caution">
    <text evidence="1">The sequence shown here is derived from an EMBL/GenBank/DDBJ whole genome shotgun (WGS) entry which is preliminary data.</text>
</comment>
<proteinExistence type="predicted"/>
<dbReference type="EMBL" id="VSSQ01001335">
    <property type="protein sequence ID" value="MPM07440.1"/>
    <property type="molecule type" value="Genomic_DNA"/>
</dbReference>
<evidence type="ECO:0000313" key="1">
    <source>
        <dbReference type="EMBL" id="MPM07440.1"/>
    </source>
</evidence>
<sequence length="109" mass="12199">MEGLIEAIIKQRMTGLGFQDYEIKMKSVELNSAGDVCVQAQNEYLYLVDVDDDTDAFNIQADNTIMDSSEFLFASIPFVISDFTGNVIISKSIHTATQNLLFVRVIPKK</sequence>